<dbReference type="SUPFAM" id="SSF55469">
    <property type="entry name" value="FMN-dependent nitroreductase-like"/>
    <property type="match status" value="1"/>
</dbReference>
<evidence type="ECO:0000313" key="2">
    <source>
        <dbReference type="Proteomes" id="UP000013111"/>
    </source>
</evidence>
<dbReference type="Gene3D" id="3.40.109.10">
    <property type="entry name" value="NADH Oxidase"/>
    <property type="match status" value="1"/>
</dbReference>
<dbReference type="EMBL" id="CAPB01000022">
    <property type="protein sequence ID" value="CCO94111.1"/>
    <property type="molecule type" value="Genomic_DNA"/>
</dbReference>
<name>A0A831EK39_ERWAM</name>
<reference evidence="1 2" key="2">
    <citation type="submission" date="2013-04" db="EMBL/GenBank/DDBJ databases">
        <title>Comparative genomics of 12 strains of Erwinia amylovora identifies a pan-genome with a large conserved core and provides insights into host specificity.</title>
        <authorList>
            <person name="Mann R.A."/>
            <person name="Smits T.H.M."/>
            <person name="Buehlmann A."/>
            <person name="Blom J."/>
            <person name="Goesmann A."/>
            <person name="Frey J.E."/>
            <person name="Plummer K.M."/>
            <person name="Beer S.V."/>
            <person name="Luck J."/>
            <person name="Duffy B."/>
            <person name="Rodoni B."/>
        </authorList>
    </citation>
    <scope>NUCLEOTIDE SEQUENCE [LARGE SCALE GENOMIC DNA]</scope>
    <source>
        <strain evidence="2">CFBP 1232</strain>
    </source>
</reference>
<protein>
    <submittedName>
        <fullName evidence="1">NADPH-dependent oxidoreductase</fullName>
        <ecNumber evidence="1">1.6.-.-</ecNumber>
    </submittedName>
</protein>
<dbReference type="AlphaFoldDB" id="A0A831EK39"/>
<sequence length="67" mass="7224">MTAARSHGLEIVPIGGICREPQAMIELLQLPELTLPVAGRVPGYIDPPAIDPPAVEKPRMSLVGFRH</sequence>
<dbReference type="EC" id="1.6.-.-" evidence="1"/>
<dbReference type="InterPro" id="IPR000415">
    <property type="entry name" value="Nitroreductase-like"/>
</dbReference>
<gene>
    <name evidence="1" type="ORF">BN437_2186</name>
</gene>
<keyword evidence="1" id="KW-0560">Oxidoreductase</keyword>
<dbReference type="Proteomes" id="UP000013111">
    <property type="component" value="Unassembled WGS sequence"/>
</dbReference>
<reference evidence="1 2" key="1">
    <citation type="submission" date="2012-11" db="EMBL/GenBank/DDBJ databases">
        <authorList>
            <person name="Linke B."/>
        </authorList>
    </citation>
    <scope>NUCLEOTIDE SEQUENCE [LARGE SCALE GENOMIC DNA]</scope>
    <source>
        <strain evidence="2">CFBP 1232</strain>
    </source>
</reference>
<comment type="caution">
    <text evidence="1">The sequence shown here is derived from an EMBL/GenBank/DDBJ whole genome shotgun (WGS) entry which is preliminary data.</text>
</comment>
<evidence type="ECO:0000313" key="1">
    <source>
        <dbReference type="EMBL" id="CCO94111.1"/>
    </source>
</evidence>
<organism evidence="1 2">
    <name type="scientific">Erwinia amylovora NBRC 12687 = CFBP 1232</name>
    <dbReference type="NCBI Taxonomy" id="1219359"/>
    <lineage>
        <taxon>Bacteria</taxon>
        <taxon>Pseudomonadati</taxon>
        <taxon>Pseudomonadota</taxon>
        <taxon>Gammaproteobacteria</taxon>
        <taxon>Enterobacterales</taxon>
        <taxon>Erwiniaceae</taxon>
        <taxon>Erwinia</taxon>
    </lineage>
</organism>
<accession>A0A831EK39</accession>
<dbReference type="GO" id="GO:0016491">
    <property type="term" value="F:oxidoreductase activity"/>
    <property type="evidence" value="ECO:0007669"/>
    <property type="project" value="UniProtKB-KW"/>
</dbReference>
<proteinExistence type="predicted"/>